<dbReference type="InterPro" id="IPR001890">
    <property type="entry name" value="RNA-binding_CRM"/>
</dbReference>
<feature type="compositionally biased region" description="Low complexity" evidence="3">
    <location>
        <begin position="156"/>
        <end position="192"/>
    </location>
</feature>
<dbReference type="HOGENOM" id="CLU_095994_0_1_4"/>
<dbReference type="GO" id="GO:0003723">
    <property type="term" value="F:RNA binding"/>
    <property type="evidence" value="ECO:0007669"/>
    <property type="project" value="UniProtKB-UniRule"/>
</dbReference>
<dbReference type="PANTHER" id="PTHR40065:SF3">
    <property type="entry name" value="RNA-BINDING PROTEIN YHBY"/>
    <property type="match status" value="1"/>
</dbReference>
<dbReference type="InterPro" id="IPR035920">
    <property type="entry name" value="YhbY-like_sf"/>
</dbReference>
<protein>
    <submittedName>
        <fullName evidence="5">RNA binding protein</fullName>
    </submittedName>
</protein>
<dbReference type="EMBL" id="HG916765">
    <property type="protein sequence ID" value="CDM23360.1"/>
    <property type="molecule type" value="Genomic_DNA"/>
</dbReference>
<dbReference type="STRING" id="1437824.BN940_04436"/>
<dbReference type="SUPFAM" id="SSF75471">
    <property type="entry name" value="YhbY-like"/>
    <property type="match status" value="1"/>
</dbReference>
<feature type="compositionally biased region" description="Basic and acidic residues" evidence="3">
    <location>
        <begin position="136"/>
        <end position="151"/>
    </location>
</feature>
<reference evidence="5 6" key="1">
    <citation type="journal article" date="2014" name="BMC Microbiol.">
        <title>The oxygen-independent metabolism of cyclic monoterpenes in Castellaniella defragrans 65Phen.</title>
        <authorList>
            <person name="Petasch J."/>
            <person name="Disch E.M."/>
            <person name="Markert S."/>
            <person name="Becher D."/>
            <person name="Schweder T."/>
            <person name="Huttel B."/>
            <person name="Reinhardt R."/>
            <person name="Harder J."/>
        </authorList>
    </citation>
    <scope>NUCLEOTIDE SEQUENCE [LARGE SCALE GENOMIC DNA]</scope>
    <source>
        <strain evidence="5">65Phen</strain>
    </source>
</reference>
<dbReference type="Gene3D" id="3.30.110.60">
    <property type="entry name" value="YhbY-like"/>
    <property type="match status" value="1"/>
</dbReference>
<dbReference type="RefSeq" id="WP_084330510.1">
    <property type="nucleotide sequence ID" value="NZ_HG916765.1"/>
</dbReference>
<name>W8X8N0_CASD6</name>
<gene>
    <name evidence="5" type="ORF">BN940_04436</name>
</gene>
<evidence type="ECO:0000256" key="3">
    <source>
        <dbReference type="SAM" id="MobiDB-lite"/>
    </source>
</evidence>
<keyword evidence="6" id="KW-1185">Reference proteome</keyword>
<feature type="region of interest" description="Disordered" evidence="3">
    <location>
        <begin position="99"/>
        <end position="192"/>
    </location>
</feature>
<dbReference type="KEGG" id="cdn:BN940_04436"/>
<dbReference type="Pfam" id="PF01985">
    <property type="entry name" value="CRS1_YhbY"/>
    <property type="match status" value="1"/>
</dbReference>
<dbReference type="AlphaFoldDB" id="W8X8N0"/>
<proteinExistence type="predicted"/>
<dbReference type="SMART" id="SM01103">
    <property type="entry name" value="CRS1_YhbY"/>
    <property type="match status" value="1"/>
</dbReference>
<dbReference type="PROSITE" id="PS51295">
    <property type="entry name" value="CRM"/>
    <property type="match status" value="1"/>
</dbReference>
<dbReference type="PATRIC" id="fig|1437824.5.peg.880"/>
<dbReference type="PANTHER" id="PTHR40065">
    <property type="entry name" value="RNA-BINDING PROTEIN YHBY"/>
    <property type="match status" value="1"/>
</dbReference>
<organism evidence="5 6">
    <name type="scientific">Castellaniella defragrans (strain DSM 12143 / CCUG 39792 / 65Phen)</name>
    <name type="common">Alcaligenes defragrans</name>
    <dbReference type="NCBI Taxonomy" id="1437824"/>
    <lineage>
        <taxon>Bacteria</taxon>
        <taxon>Pseudomonadati</taxon>
        <taxon>Pseudomonadota</taxon>
        <taxon>Betaproteobacteria</taxon>
        <taxon>Burkholderiales</taxon>
        <taxon>Alcaligenaceae</taxon>
        <taxon>Castellaniella</taxon>
    </lineage>
</organism>
<dbReference type="eggNOG" id="COG1534">
    <property type="taxonomic scope" value="Bacteria"/>
</dbReference>
<sequence length="220" mass="23187">MPKLELTSQQRSALRAAAHPLHPVVLIGDRGLTAAVLEEIDRTLAAHELIKIRVAGAERDARDAMLAEICETLSCATVHHLGKTLIIYRPDPLAQQAAQAAENATRAVRRKSEPYVPKKQAAQPRAARPAASRRAAGADRDDAPARGEHRPGGRSAADTGRPARPADARGAGKPARAAARTRATASHAAPAAAARFRCVRARAAAAARAGADYPQLTIRS</sequence>
<accession>W8X8N0</accession>
<evidence type="ECO:0000313" key="6">
    <source>
        <dbReference type="Proteomes" id="UP000019805"/>
    </source>
</evidence>
<keyword evidence="1 2" id="KW-0694">RNA-binding</keyword>
<dbReference type="Proteomes" id="UP000019805">
    <property type="component" value="Chromosome"/>
</dbReference>
<evidence type="ECO:0000256" key="1">
    <source>
        <dbReference type="ARBA" id="ARBA00022884"/>
    </source>
</evidence>
<evidence type="ECO:0000313" key="5">
    <source>
        <dbReference type="EMBL" id="CDM23360.1"/>
    </source>
</evidence>
<evidence type="ECO:0000256" key="2">
    <source>
        <dbReference type="PROSITE-ProRule" id="PRU00626"/>
    </source>
</evidence>
<feature type="compositionally biased region" description="Low complexity" evidence="3">
    <location>
        <begin position="121"/>
        <end position="135"/>
    </location>
</feature>
<feature type="domain" description="CRM" evidence="4">
    <location>
        <begin position="4"/>
        <end position="100"/>
    </location>
</feature>
<dbReference type="InterPro" id="IPR051925">
    <property type="entry name" value="RNA-binding_domain"/>
</dbReference>
<evidence type="ECO:0000259" key="4">
    <source>
        <dbReference type="PROSITE" id="PS51295"/>
    </source>
</evidence>